<evidence type="ECO:0000256" key="8">
    <source>
        <dbReference type="ARBA" id="ARBA00031108"/>
    </source>
</evidence>
<dbReference type="InterPro" id="IPR002505">
    <property type="entry name" value="PTA_PTB"/>
</dbReference>
<sequence length="331" mass="35363">MSFINSIKERARQAKKTIVLPESLERRTLEATAQIIKEDIADVILVGNKEDIEKAGEGLEISKAIFVDPMSFEKMNAYIDLLVELRSKKGMTREKAEDILKSDPLYLGVMMVKDGMADGMVAGAIHSTANVLRPSLQILKTAPGTKLVSSFFVMVVPDCTYGANGTFIFSDCGLVQNPNAEELASIALSSAKSFENLVAEEAVVGMLSHSTKGSAKHPDVDKVLEATRLAKEQNPDVKLDGEFQLDAAIVPSVGASKAPESKVAGKVNVLVFPDLDAGNIGYKLTQRLAKADAYGPVTQGIAKPVNDLSRGCTAEDIVGVVAITAVQAQNQ</sequence>
<dbReference type="NCBIfam" id="NF007233">
    <property type="entry name" value="PRK09653.1"/>
    <property type="match status" value="1"/>
</dbReference>
<evidence type="ECO:0000256" key="5">
    <source>
        <dbReference type="ARBA" id="ARBA00021528"/>
    </source>
</evidence>
<accession>A0A8J8MJR8</accession>
<comment type="pathway">
    <text evidence="2">Metabolic intermediate biosynthesis; acetyl-CoA biosynthesis; acetyl-CoA from acetate: step 2/2.</text>
</comment>
<evidence type="ECO:0000256" key="1">
    <source>
        <dbReference type="ARBA" id="ARBA00000705"/>
    </source>
</evidence>
<dbReference type="InterPro" id="IPR042112">
    <property type="entry name" value="P_AcTrfase_dom2"/>
</dbReference>
<evidence type="ECO:0000313" key="11">
    <source>
        <dbReference type="Proteomes" id="UP000683246"/>
    </source>
</evidence>
<gene>
    <name evidence="10" type="primary">pta</name>
    <name evidence="10" type="ORF">HZI73_11850</name>
</gene>
<evidence type="ECO:0000256" key="3">
    <source>
        <dbReference type="ARBA" id="ARBA00005656"/>
    </source>
</evidence>
<reference evidence="10" key="1">
    <citation type="submission" date="2020-07" db="EMBL/GenBank/DDBJ databases">
        <title>Vallitalea pronyensis genome.</title>
        <authorList>
            <person name="Postec A."/>
        </authorList>
    </citation>
    <scope>NUCLEOTIDE SEQUENCE</scope>
    <source>
        <strain evidence="10">FatNI3</strain>
    </source>
</reference>
<evidence type="ECO:0000259" key="9">
    <source>
        <dbReference type="Pfam" id="PF01515"/>
    </source>
</evidence>
<feature type="domain" description="Phosphate acetyl/butaryl transferase" evidence="9">
    <location>
        <begin position="2"/>
        <end position="325"/>
    </location>
</feature>
<dbReference type="EMBL" id="CP058649">
    <property type="protein sequence ID" value="QUI22940.1"/>
    <property type="molecule type" value="Genomic_DNA"/>
</dbReference>
<evidence type="ECO:0000256" key="6">
    <source>
        <dbReference type="ARBA" id="ARBA00022679"/>
    </source>
</evidence>
<dbReference type="InterPro" id="IPR012147">
    <property type="entry name" value="P_Ac_Bu_trans"/>
</dbReference>
<dbReference type="InterPro" id="IPR004614">
    <property type="entry name" value="P_AcTrfase"/>
</dbReference>
<evidence type="ECO:0000256" key="7">
    <source>
        <dbReference type="ARBA" id="ARBA00023315"/>
    </source>
</evidence>
<protein>
    <recommendedName>
        <fullName evidence="5">Phosphate acetyltransferase</fullName>
        <ecNumber evidence="4">2.3.1.8</ecNumber>
    </recommendedName>
    <alternativeName>
        <fullName evidence="8">Phosphotransacetylase</fullName>
    </alternativeName>
</protein>
<dbReference type="Gene3D" id="3.40.50.10950">
    <property type="match status" value="1"/>
</dbReference>
<dbReference type="KEGG" id="vpy:HZI73_11850"/>
<dbReference type="GO" id="GO:0008959">
    <property type="term" value="F:phosphate acetyltransferase activity"/>
    <property type="evidence" value="ECO:0007669"/>
    <property type="project" value="UniProtKB-EC"/>
</dbReference>
<dbReference type="Pfam" id="PF01515">
    <property type="entry name" value="PTA_PTB"/>
    <property type="match status" value="1"/>
</dbReference>
<comment type="similarity">
    <text evidence="3">Belongs to the phosphate acetyltransferase and butyryltransferase family.</text>
</comment>
<dbReference type="PANTHER" id="PTHR43356">
    <property type="entry name" value="PHOSPHATE ACETYLTRANSFERASE"/>
    <property type="match status" value="1"/>
</dbReference>
<dbReference type="NCBIfam" id="TIGR00651">
    <property type="entry name" value="pta"/>
    <property type="match status" value="1"/>
</dbReference>
<name>A0A8J8MJR8_9FIRM</name>
<comment type="catalytic activity">
    <reaction evidence="1">
        <text>acetyl-CoA + phosphate = acetyl phosphate + CoA</text>
        <dbReference type="Rhea" id="RHEA:19521"/>
        <dbReference type="ChEBI" id="CHEBI:22191"/>
        <dbReference type="ChEBI" id="CHEBI:43474"/>
        <dbReference type="ChEBI" id="CHEBI:57287"/>
        <dbReference type="ChEBI" id="CHEBI:57288"/>
        <dbReference type="EC" id="2.3.1.8"/>
    </reaction>
</comment>
<dbReference type="InterPro" id="IPR042113">
    <property type="entry name" value="P_AcTrfase_dom1"/>
</dbReference>
<evidence type="ECO:0000313" key="10">
    <source>
        <dbReference type="EMBL" id="QUI22940.1"/>
    </source>
</evidence>
<keyword evidence="7 10" id="KW-0012">Acyltransferase</keyword>
<proteinExistence type="inferred from homology"/>
<dbReference type="Proteomes" id="UP000683246">
    <property type="component" value="Chromosome"/>
</dbReference>
<dbReference type="EC" id="2.3.1.8" evidence="4"/>
<organism evidence="10 11">
    <name type="scientific">Vallitalea pronyensis</name>
    <dbReference type="NCBI Taxonomy" id="1348613"/>
    <lineage>
        <taxon>Bacteria</taxon>
        <taxon>Bacillati</taxon>
        <taxon>Bacillota</taxon>
        <taxon>Clostridia</taxon>
        <taxon>Lachnospirales</taxon>
        <taxon>Vallitaleaceae</taxon>
        <taxon>Vallitalea</taxon>
    </lineage>
</organism>
<dbReference type="RefSeq" id="WP_212698435.1">
    <property type="nucleotide sequence ID" value="NZ_CP058649.1"/>
</dbReference>
<dbReference type="InterPro" id="IPR050500">
    <property type="entry name" value="Phos_Acetyltrans/Butyryltrans"/>
</dbReference>
<dbReference type="AlphaFoldDB" id="A0A8J8MJR8"/>
<evidence type="ECO:0000256" key="2">
    <source>
        <dbReference type="ARBA" id="ARBA00004989"/>
    </source>
</evidence>
<keyword evidence="6 10" id="KW-0808">Transferase</keyword>
<dbReference type="SUPFAM" id="SSF53659">
    <property type="entry name" value="Isocitrate/Isopropylmalate dehydrogenase-like"/>
    <property type="match status" value="1"/>
</dbReference>
<evidence type="ECO:0000256" key="4">
    <source>
        <dbReference type="ARBA" id="ARBA00012707"/>
    </source>
</evidence>
<dbReference type="PANTHER" id="PTHR43356:SF3">
    <property type="entry name" value="PHOSPHATE ACETYLTRANSFERASE"/>
    <property type="match status" value="1"/>
</dbReference>
<dbReference type="PIRSF" id="PIRSF000428">
    <property type="entry name" value="P_Ac_trans"/>
    <property type="match status" value="1"/>
</dbReference>
<dbReference type="Gene3D" id="3.40.50.10750">
    <property type="entry name" value="Isocitrate/Isopropylmalate dehydrogenase-like"/>
    <property type="match status" value="1"/>
</dbReference>
<keyword evidence="11" id="KW-1185">Reference proteome</keyword>